<feature type="region of interest" description="Disordered" evidence="1">
    <location>
        <begin position="1"/>
        <end position="32"/>
    </location>
</feature>
<evidence type="ECO:0000256" key="1">
    <source>
        <dbReference type="SAM" id="MobiDB-lite"/>
    </source>
</evidence>
<dbReference type="EMBL" id="CAEY01001565">
    <property type="status" value="NOT_ANNOTATED_CDS"/>
    <property type="molecule type" value="Genomic_DNA"/>
</dbReference>
<dbReference type="Proteomes" id="UP000015104">
    <property type="component" value="Unassembled WGS sequence"/>
</dbReference>
<keyword evidence="3" id="KW-1185">Reference proteome</keyword>
<name>T1K466_TETUR</name>
<dbReference type="EnsemblMetazoa" id="tetur05g01500.1">
    <property type="protein sequence ID" value="tetur05g01500.1"/>
    <property type="gene ID" value="tetur05g01500"/>
</dbReference>
<organism evidence="2 3">
    <name type="scientific">Tetranychus urticae</name>
    <name type="common">Two-spotted spider mite</name>
    <dbReference type="NCBI Taxonomy" id="32264"/>
    <lineage>
        <taxon>Eukaryota</taxon>
        <taxon>Metazoa</taxon>
        <taxon>Ecdysozoa</taxon>
        <taxon>Arthropoda</taxon>
        <taxon>Chelicerata</taxon>
        <taxon>Arachnida</taxon>
        <taxon>Acari</taxon>
        <taxon>Acariformes</taxon>
        <taxon>Trombidiformes</taxon>
        <taxon>Prostigmata</taxon>
        <taxon>Eleutherengona</taxon>
        <taxon>Raphignathae</taxon>
        <taxon>Tetranychoidea</taxon>
        <taxon>Tetranychidae</taxon>
        <taxon>Tetranychus</taxon>
    </lineage>
</organism>
<reference evidence="3" key="1">
    <citation type="submission" date="2011-08" db="EMBL/GenBank/DDBJ databases">
        <authorList>
            <person name="Rombauts S."/>
        </authorList>
    </citation>
    <scope>NUCLEOTIDE SEQUENCE</scope>
    <source>
        <strain evidence="3">London</strain>
    </source>
</reference>
<dbReference type="HOGENOM" id="CLU_2389024_0_0_1"/>
<reference evidence="2" key="2">
    <citation type="submission" date="2015-06" db="UniProtKB">
        <authorList>
            <consortium name="EnsemblMetazoa"/>
        </authorList>
    </citation>
    <scope>IDENTIFICATION</scope>
</reference>
<sequence length="94" mass="10524">MTTSIVQHESPGLANSSISMPTSTNQSTITDVNYNQGDRKLCKSLPRTRNGKEDDFFSGSLRAGKLPRRPFRLQSIRVGRKEGELRASVTKHNY</sequence>
<evidence type="ECO:0000313" key="2">
    <source>
        <dbReference type="EnsemblMetazoa" id="tetur05g01500.1"/>
    </source>
</evidence>
<dbReference type="AlphaFoldDB" id="T1K466"/>
<proteinExistence type="predicted"/>
<protein>
    <submittedName>
        <fullName evidence="2">Uncharacterized protein</fullName>
    </submittedName>
</protein>
<accession>T1K466</accession>
<evidence type="ECO:0000313" key="3">
    <source>
        <dbReference type="Proteomes" id="UP000015104"/>
    </source>
</evidence>